<dbReference type="RefSeq" id="XP_009217878.1">
    <property type="nucleotide sequence ID" value="XM_009219614.1"/>
</dbReference>
<evidence type="ECO:0000313" key="3">
    <source>
        <dbReference type="EnsemblFungi" id="EJT81869"/>
    </source>
</evidence>
<dbReference type="HOGENOM" id="CLU_365639_0_0_1"/>
<dbReference type="EMBL" id="GL385395">
    <property type="protein sequence ID" value="EJT81869.1"/>
    <property type="molecule type" value="Genomic_DNA"/>
</dbReference>
<dbReference type="GeneID" id="20342301"/>
<feature type="region of interest" description="Disordered" evidence="1">
    <location>
        <begin position="24"/>
        <end position="211"/>
    </location>
</feature>
<evidence type="ECO:0000313" key="4">
    <source>
        <dbReference type="Proteomes" id="UP000006039"/>
    </source>
</evidence>
<keyword evidence="4" id="KW-1185">Reference proteome</keyword>
<proteinExistence type="predicted"/>
<organism evidence="2">
    <name type="scientific">Gaeumannomyces tritici (strain R3-111a-1)</name>
    <name type="common">Wheat and barley take-all root rot fungus</name>
    <name type="synonym">Gaeumannomyces graminis var. tritici</name>
    <dbReference type="NCBI Taxonomy" id="644352"/>
    <lineage>
        <taxon>Eukaryota</taxon>
        <taxon>Fungi</taxon>
        <taxon>Dikarya</taxon>
        <taxon>Ascomycota</taxon>
        <taxon>Pezizomycotina</taxon>
        <taxon>Sordariomycetes</taxon>
        <taxon>Sordariomycetidae</taxon>
        <taxon>Magnaporthales</taxon>
        <taxon>Magnaporthaceae</taxon>
        <taxon>Gaeumannomyces</taxon>
    </lineage>
</organism>
<dbReference type="VEuPathDB" id="FungiDB:GGTG_01843"/>
<sequence>MNGNTELDLHVSWQKINKWRKEVFPGLSKNDSPPSIQSEEAVHNTNWTSARDYAQQRTSHHRHSNAPPDLQERSKRQKRSRDEAHLSSDLSDHARRPGREGRPPRDFDPSHRNERYQERRGYTGETGGHRPSKEKRRRKEASSPVSDDGSNSETSPRRTSPRRTPCFEKAVRHKTRDDRYDTHREADKKRRHPAKQKGDSPSKGKHSHKHMPRVELPVGIMAKFKSDNILGSSITLKRPGPGMFGTYKSSRRPVADLDFHEMNFLKRNAEGAQNNPLSASRARERRREDRIGEEVSAFFREAHPPNNHHIDKTQKAPQSGQQCQSDRPSQSDTSSFRGRYHGGGVRAMGLAANERDSSPSRESPYPDQSDMLRRLKLLEQMNEKAPKSLTPSSISKRHLGQPPAGIGALSMPGPRNTSSPDMYRSYRDVACGMTHQGPPTVTNNSEGSTANPPPCSQPVGYRDQGVMVDQSLEAKGPPPLQSSVPARAAGNDPDGEASLRGLLGETACPSMPVEGQQYQEPPTRPVSPKWYFEFGKNPQKRANGLEFPLPDGASQYRDHDEVFPQAEHFRYPPPAPRTSDQHVYQRPPGQAHQHEPRHLATEPDSREPRQLFSGASTRYYESHTKGFDQPESTAMPSPLLGNFRVGNPGELPRLDEQPSSWAFLPRASSTTHRVGKYQAMAQFISDHENEVYSKGASEYGLDPAARDGLMEANKYDSLEFEVSEQEKARRLASVPYQGGRDAPQFMETELPMADFWRTNPFLK</sequence>
<accession>J3NKQ2</accession>
<dbReference type="EnsemblFungi" id="EJT81869">
    <property type="protein sequence ID" value="EJT81869"/>
    <property type="gene ID" value="GGTG_01843"/>
</dbReference>
<feature type="compositionally biased region" description="Polar residues" evidence="1">
    <location>
        <begin position="437"/>
        <end position="450"/>
    </location>
</feature>
<feature type="compositionally biased region" description="Basic and acidic residues" evidence="1">
    <location>
        <begin position="592"/>
        <end position="609"/>
    </location>
</feature>
<protein>
    <submittedName>
        <fullName evidence="2 3">Uncharacterized protein</fullName>
    </submittedName>
</protein>
<dbReference type="eggNOG" id="ENOG502RN28">
    <property type="taxonomic scope" value="Eukaryota"/>
</dbReference>
<dbReference type="STRING" id="644352.J3NKQ2"/>
<reference evidence="2" key="3">
    <citation type="submission" date="2010-09" db="EMBL/GenBank/DDBJ databases">
        <title>Annotation of Gaeumannomyces graminis var. tritici R3-111a-1.</title>
        <authorList>
            <consortium name="The Broad Institute Genome Sequencing Platform"/>
            <person name="Ma L.-J."/>
            <person name="Dead R."/>
            <person name="Young S.K."/>
            <person name="Zeng Q."/>
            <person name="Gargeya S."/>
            <person name="Fitzgerald M."/>
            <person name="Haas B."/>
            <person name="Abouelleil A."/>
            <person name="Alvarado L."/>
            <person name="Arachchi H.M."/>
            <person name="Berlin A."/>
            <person name="Brown A."/>
            <person name="Chapman S.B."/>
            <person name="Chen Z."/>
            <person name="Dunbar C."/>
            <person name="Freedman E."/>
            <person name="Gearin G."/>
            <person name="Gellesch M."/>
            <person name="Goldberg J."/>
            <person name="Griggs A."/>
            <person name="Gujja S."/>
            <person name="Heiman D."/>
            <person name="Howarth C."/>
            <person name="Larson L."/>
            <person name="Lui A."/>
            <person name="MacDonald P.J.P."/>
            <person name="Mehta T."/>
            <person name="Montmayeur A."/>
            <person name="Murphy C."/>
            <person name="Neiman D."/>
            <person name="Pearson M."/>
            <person name="Priest M."/>
            <person name="Roberts A."/>
            <person name="Saif S."/>
            <person name="Shea T."/>
            <person name="Shenoy N."/>
            <person name="Sisk P."/>
            <person name="Stolte C."/>
            <person name="Sykes S."/>
            <person name="Yandava C."/>
            <person name="Wortman J."/>
            <person name="Nusbaum C."/>
            <person name="Birren B."/>
        </authorList>
    </citation>
    <scope>NUCLEOTIDE SEQUENCE</scope>
    <source>
        <strain evidence="2">R3-111a-1</strain>
    </source>
</reference>
<name>J3NKQ2_GAET3</name>
<feature type="compositionally biased region" description="Polar residues" evidence="1">
    <location>
        <begin position="315"/>
        <end position="336"/>
    </location>
</feature>
<reference evidence="2" key="2">
    <citation type="submission" date="2010-07" db="EMBL/GenBank/DDBJ databases">
        <authorList>
            <consortium name="The Broad Institute Genome Sequencing Platform"/>
            <consortium name="Broad Institute Genome Sequencing Center for Infectious Disease"/>
            <person name="Ma L.-J."/>
            <person name="Dead R."/>
            <person name="Young S."/>
            <person name="Zeng Q."/>
            <person name="Koehrsen M."/>
            <person name="Alvarado L."/>
            <person name="Berlin A."/>
            <person name="Chapman S.B."/>
            <person name="Chen Z."/>
            <person name="Freedman E."/>
            <person name="Gellesch M."/>
            <person name="Goldberg J."/>
            <person name="Griggs A."/>
            <person name="Gujja S."/>
            <person name="Heilman E.R."/>
            <person name="Heiman D."/>
            <person name="Hepburn T."/>
            <person name="Howarth C."/>
            <person name="Jen D."/>
            <person name="Larson L."/>
            <person name="Mehta T."/>
            <person name="Neiman D."/>
            <person name="Pearson M."/>
            <person name="Roberts A."/>
            <person name="Saif S."/>
            <person name="Shea T."/>
            <person name="Shenoy N."/>
            <person name="Sisk P."/>
            <person name="Stolte C."/>
            <person name="Sykes S."/>
            <person name="Walk T."/>
            <person name="White J."/>
            <person name="Yandava C."/>
            <person name="Haas B."/>
            <person name="Nusbaum C."/>
            <person name="Birren B."/>
        </authorList>
    </citation>
    <scope>NUCLEOTIDE SEQUENCE</scope>
    <source>
        <strain evidence="2">R3-111a-1</strain>
    </source>
</reference>
<feature type="region of interest" description="Disordered" evidence="1">
    <location>
        <begin position="384"/>
        <end position="500"/>
    </location>
</feature>
<dbReference type="OrthoDB" id="2537141at2759"/>
<evidence type="ECO:0000313" key="2">
    <source>
        <dbReference type="EMBL" id="EJT81869.1"/>
    </source>
</evidence>
<feature type="compositionally biased region" description="Polar residues" evidence="1">
    <location>
        <begin position="29"/>
        <end position="49"/>
    </location>
</feature>
<feature type="compositionally biased region" description="Basic and acidic residues" evidence="1">
    <location>
        <begin position="300"/>
        <end position="314"/>
    </location>
</feature>
<evidence type="ECO:0000256" key="1">
    <source>
        <dbReference type="SAM" id="MobiDB-lite"/>
    </source>
</evidence>
<feature type="compositionally biased region" description="Basic and acidic residues" evidence="1">
    <location>
        <begin position="281"/>
        <end position="293"/>
    </location>
</feature>
<feature type="compositionally biased region" description="Low complexity" evidence="1">
    <location>
        <begin position="152"/>
        <end position="164"/>
    </location>
</feature>
<feature type="compositionally biased region" description="Basic and acidic residues" evidence="1">
    <location>
        <begin position="70"/>
        <end position="122"/>
    </location>
</feature>
<dbReference type="Proteomes" id="UP000006039">
    <property type="component" value="Unassembled WGS sequence"/>
</dbReference>
<gene>
    <name evidence="3" type="primary">20342301</name>
    <name evidence="2" type="ORF">GGTG_01843</name>
</gene>
<feature type="region of interest" description="Disordered" evidence="1">
    <location>
        <begin position="349"/>
        <end position="368"/>
    </location>
</feature>
<feature type="region of interest" description="Disordered" evidence="1">
    <location>
        <begin position="267"/>
        <end position="344"/>
    </location>
</feature>
<feature type="compositionally biased region" description="Basic residues" evidence="1">
    <location>
        <begin position="130"/>
        <end position="139"/>
    </location>
</feature>
<reference evidence="3" key="4">
    <citation type="journal article" date="2015" name="G3 (Bethesda)">
        <title>Genome sequences of three phytopathogenic species of the Magnaporthaceae family of fungi.</title>
        <authorList>
            <person name="Okagaki L.H."/>
            <person name="Nunes C.C."/>
            <person name="Sailsbery J."/>
            <person name="Clay B."/>
            <person name="Brown D."/>
            <person name="John T."/>
            <person name="Oh Y."/>
            <person name="Young N."/>
            <person name="Fitzgerald M."/>
            <person name="Haas B.J."/>
            <person name="Zeng Q."/>
            <person name="Young S."/>
            <person name="Adiconis X."/>
            <person name="Fan L."/>
            <person name="Levin J.Z."/>
            <person name="Mitchell T.K."/>
            <person name="Okubara P.A."/>
            <person name="Farman M.L."/>
            <person name="Kohn L.M."/>
            <person name="Birren B."/>
            <person name="Ma L.-J."/>
            <person name="Dean R.A."/>
        </authorList>
    </citation>
    <scope>NUCLEOTIDE SEQUENCE</scope>
    <source>
        <strain evidence="3">R3-111a-1</strain>
    </source>
</reference>
<dbReference type="AlphaFoldDB" id="J3NKQ2"/>
<reference evidence="4" key="1">
    <citation type="submission" date="2010-07" db="EMBL/GenBank/DDBJ databases">
        <title>The genome sequence of Gaeumannomyces graminis var. tritici strain R3-111a-1.</title>
        <authorList>
            <consortium name="The Broad Institute Genome Sequencing Platform"/>
            <person name="Ma L.-J."/>
            <person name="Dead R."/>
            <person name="Young S."/>
            <person name="Zeng Q."/>
            <person name="Koehrsen M."/>
            <person name="Alvarado L."/>
            <person name="Berlin A."/>
            <person name="Chapman S.B."/>
            <person name="Chen Z."/>
            <person name="Freedman E."/>
            <person name="Gellesch M."/>
            <person name="Goldberg J."/>
            <person name="Griggs A."/>
            <person name="Gujja S."/>
            <person name="Heilman E.R."/>
            <person name="Heiman D."/>
            <person name="Hepburn T."/>
            <person name="Howarth C."/>
            <person name="Jen D."/>
            <person name="Larson L."/>
            <person name="Mehta T."/>
            <person name="Neiman D."/>
            <person name="Pearson M."/>
            <person name="Roberts A."/>
            <person name="Saif S."/>
            <person name="Shea T."/>
            <person name="Shenoy N."/>
            <person name="Sisk P."/>
            <person name="Stolte C."/>
            <person name="Sykes S."/>
            <person name="Walk T."/>
            <person name="White J."/>
            <person name="Yandava C."/>
            <person name="Haas B."/>
            <person name="Nusbaum C."/>
            <person name="Birren B."/>
        </authorList>
    </citation>
    <scope>NUCLEOTIDE SEQUENCE [LARGE SCALE GENOMIC DNA]</scope>
    <source>
        <strain evidence="4">R3-111a-1</strain>
    </source>
</reference>
<feature type="region of interest" description="Disordered" evidence="1">
    <location>
        <begin position="570"/>
        <end position="609"/>
    </location>
</feature>
<feature type="compositionally biased region" description="Basic and acidic residues" evidence="1">
    <location>
        <begin position="165"/>
        <end position="188"/>
    </location>
</feature>
<reference evidence="3" key="5">
    <citation type="submission" date="2018-04" db="UniProtKB">
        <authorList>
            <consortium name="EnsemblFungi"/>
        </authorList>
    </citation>
    <scope>IDENTIFICATION</scope>
    <source>
        <strain evidence="3">R3-111a-1</strain>
    </source>
</reference>